<accession>A0ABU7JV41</accession>
<dbReference type="Proteomes" id="UP001331936">
    <property type="component" value="Unassembled WGS sequence"/>
</dbReference>
<protein>
    <submittedName>
        <fullName evidence="2">Uncharacterized protein</fullName>
    </submittedName>
</protein>
<name>A0ABU7JV41_9NOCA</name>
<organism evidence="2 3">
    <name type="scientific">Rhodococcus chondri</name>
    <dbReference type="NCBI Taxonomy" id="3065941"/>
    <lineage>
        <taxon>Bacteria</taxon>
        <taxon>Bacillati</taxon>
        <taxon>Actinomycetota</taxon>
        <taxon>Actinomycetes</taxon>
        <taxon>Mycobacteriales</taxon>
        <taxon>Nocardiaceae</taxon>
        <taxon>Rhodococcus</taxon>
    </lineage>
</organism>
<dbReference type="EMBL" id="JAUZMZ010000105">
    <property type="protein sequence ID" value="MEE2033886.1"/>
    <property type="molecule type" value="Genomic_DNA"/>
</dbReference>
<sequence>DCHPDPDLHPDHDPVLATESEGRSEPGPDATVPPTSAVPPIVTGALPRRRDDTASQRPATADAAPETDTLERHEPADGGVVLAEAGPL</sequence>
<evidence type="ECO:0000313" key="3">
    <source>
        <dbReference type="Proteomes" id="UP001331936"/>
    </source>
</evidence>
<gene>
    <name evidence="2" type="ORF">Q8814_17465</name>
</gene>
<feature type="compositionally biased region" description="Basic and acidic residues" evidence="1">
    <location>
        <begin position="1"/>
        <end position="26"/>
    </location>
</feature>
<evidence type="ECO:0000256" key="1">
    <source>
        <dbReference type="SAM" id="MobiDB-lite"/>
    </source>
</evidence>
<comment type="caution">
    <text evidence="2">The sequence shown here is derived from an EMBL/GenBank/DDBJ whole genome shotgun (WGS) entry which is preliminary data.</text>
</comment>
<feature type="non-terminal residue" evidence="2">
    <location>
        <position position="1"/>
    </location>
</feature>
<feature type="compositionally biased region" description="Low complexity" evidence="1">
    <location>
        <begin position="58"/>
        <end position="67"/>
    </location>
</feature>
<proteinExistence type="predicted"/>
<feature type="region of interest" description="Disordered" evidence="1">
    <location>
        <begin position="1"/>
        <end position="88"/>
    </location>
</feature>
<reference evidence="2 3" key="1">
    <citation type="submission" date="2023-08" db="EMBL/GenBank/DDBJ databases">
        <authorList>
            <person name="Girao M."/>
            <person name="Carvalho M.F."/>
        </authorList>
    </citation>
    <scope>NUCLEOTIDE SEQUENCE [LARGE SCALE GENOMIC DNA]</scope>
    <source>
        <strain evidence="2 3">CC-R104</strain>
    </source>
</reference>
<evidence type="ECO:0000313" key="2">
    <source>
        <dbReference type="EMBL" id="MEE2033886.1"/>
    </source>
</evidence>
<keyword evidence="3" id="KW-1185">Reference proteome</keyword>